<keyword evidence="2" id="KW-0489">Methyltransferase</keyword>
<dbReference type="AlphaFoldDB" id="A0A1D6QTK3"/>
<dbReference type="EMBL" id="CM000780">
    <property type="protein sequence ID" value="AQK60757.1"/>
    <property type="molecule type" value="Genomic_DNA"/>
</dbReference>
<protein>
    <submittedName>
        <fullName evidence="2">Ribosomal RNA small subunit methyltransferase chloroplastic</fullName>
    </submittedName>
</protein>
<dbReference type="GO" id="GO:0008168">
    <property type="term" value="F:methyltransferase activity"/>
    <property type="evidence" value="ECO:0007669"/>
    <property type="project" value="UniProtKB-KW"/>
</dbReference>
<dbReference type="Pfam" id="PF13966">
    <property type="entry name" value="zf-RVT"/>
    <property type="match status" value="1"/>
</dbReference>
<accession>A0A1D6QTK3</accession>
<dbReference type="EMBL" id="CM000780">
    <property type="protein sequence ID" value="AQK60752.1"/>
    <property type="molecule type" value="Genomic_DNA"/>
</dbReference>
<feature type="domain" description="Reverse transcriptase zinc-binding" evidence="1">
    <location>
        <begin position="56"/>
        <end position="96"/>
    </location>
</feature>
<gene>
    <name evidence="2" type="ORF">ZEAMMB73_Zm00001d053927</name>
</gene>
<proteinExistence type="predicted"/>
<reference evidence="2" key="1">
    <citation type="submission" date="2015-12" db="EMBL/GenBank/DDBJ databases">
        <title>Update maize B73 reference genome by single molecule sequencing technologies.</title>
        <authorList>
            <consortium name="Maize Genome Sequencing Project"/>
            <person name="Ware D."/>
        </authorList>
    </citation>
    <scope>NUCLEOTIDE SEQUENCE</scope>
    <source>
        <tissue evidence="2">Seedling</tissue>
    </source>
</reference>
<keyword evidence="2" id="KW-0808">Transferase</keyword>
<evidence type="ECO:0000259" key="1">
    <source>
        <dbReference type="Pfam" id="PF13966"/>
    </source>
</evidence>
<evidence type="ECO:0000313" key="2">
    <source>
        <dbReference type="EMBL" id="AQK60752.1"/>
    </source>
</evidence>
<dbReference type="InterPro" id="IPR026960">
    <property type="entry name" value="RVT-Znf"/>
</dbReference>
<name>A0A1D6QTK3_MAIZE</name>
<sequence length="166" mass="19053">MAAYFLWPVLLLSHVTRHFSWDPLLLSLGGGCGSLGLLQNANFSSGWLYGINVGHQIDWKLERRGLDHPKSCLLCDQTQETIQYLLCTCVFARQFWHTIFSPLGFVNLSPSGDEIFFADWWRKVCKKIHRSKRKGMNITIILGAWYLWIHRNKAVFNGENPSLGTI</sequence>
<organism evidence="2">
    <name type="scientific">Zea mays</name>
    <name type="common">Maize</name>
    <dbReference type="NCBI Taxonomy" id="4577"/>
    <lineage>
        <taxon>Eukaryota</taxon>
        <taxon>Viridiplantae</taxon>
        <taxon>Streptophyta</taxon>
        <taxon>Embryophyta</taxon>
        <taxon>Tracheophyta</taxon>
        <taxon>Spermatophyta</taxon>
        <taxon>Magnoliopsida</taxon>
        <taxon>Liliopsida</taxon>
        <taxon>Poales</taxon>
        <taxon>Poaceae</taxon>
        <taxon>PACMAD clade</taxon>
        <taxon>Panicoideae</taxon>
        <taxon>Andropogonodae</taxon>
        <taxon>Andropogoneae</taxon>
        <taxon>Tripsacinae</taxon>
        <taxon>Zea</taxon>
    </lineage>
</organism>
<dbReference type="GO" id="GO:0032259">
    <property type="term" value="P:methylation"/>
    <property type="evidence" value="ECO:0007669"/>
    <property type="project" value="UniProtKB-KW"/>
</dbReference>